<dbReference type="Gene3D" id="2.60.40.10">
    <property type="entry name" value="Immunoglobulins"/>
    <property type="match status" value="1"/>
</dbReference>
<gene>
    <name evidence="3" type="ORF">ACFOWM_04835</name>
</gene>
<proteinExistence type="predicted"/>
<evidence type="ECO:0000256" key="1">
    <source>
        <dbReference type="SAM" id="SignalP"/>
    </source>
</evidence>
<dbReference type="InterPro" id="IPR003961">
    <property type="entry name" value="FN3_dom"/>
</dbReference>
<protein>
    <recommendedName>
        <fullName evidence="2">Fibronectin type-III domain-containing protein</fullName>
    </recommendedName>
</protein>
<dbReference type="EMBL" id="JBHSCZ010000001">
    <property type="protein sequence ID" value="MFC4262188.1"/>
    <property type="molecule type" value="Genomic_DNA"/>
</dbReference>
<sequence length="139" mass="14096">MKQYGIKIAAGFMLLNSLLQITACGKDDTNNSNTGTGATKKPPTVTVTDAAAGITSTSANSGGTITSDGGAPLTASGVCWSTTINPTTANDKTSVGTNVGSFVTAITGLQPNTTYYVKAYATNSEGTTYGPRINFTTLP</sequence>
<reference evidence="4" key="1">
    <citation type="journal article" date="2019" name="Int. J. Syst. Evol. Microbiol.">
        <title>The Global Catalogue of Microorganisms (GCM) 10K type strain sequencing project: providing services to taxonomists for standard genome sequencing and annotation.</title>
        <authorList>
            <consortium name="The Broad Institute Genomics Platform"/>
            <consortium name="The Broad Institute Genome Sequencing Center for Infectious Disease"/>
            <person name="Wu L."/>
            <person name="Ma J."/>
        </authorList>
    </citation>
    <scope>NUCLEOTIDE SEQUENCE [LARGE SCALE GENOMIC DNA]</scope>
    <source>
        <strain evidence="4">CECT 8289</strain>
    </source>
</reference>
<name>A0ABV8QQT6_9BACT</name>
<organism evidence="3 4">
    <name type="scientific">Ferruginibacter yonginensis</name>
    <dbReference type="NCBI Taxonomy" id="1310416"/>
    <lineage>
        <taxon>Bacteria</taxon>
        <taxon>Pseudomonadati</taxon>
        <taxon>Bacteroidota</taxon>
        <taxon>Chitinophagia</taxon>
        <taxon>Chitinophagales</taxon>
        <taxon>Chitinophagaceae</taxon>
        <taxon>Ferruginibacter</taxon>
    </lineage>
</organism>
<keyword evidence="1" id="KW-0732">Signal</keyword>
<dbReference type="Proteomes" id="UP001595907">
    <property type="component" value="Unassembled WGS sequence"/>
</dbReference>
<comment type="caution">
    <text evidence="3">The sequence shown here is derived from an EMBL/GenBank/DDBJ whole genome shotgun (WGS) entry which is preliminary data.</text>
</comment>
<dbReference type="PROSITE" id="PS50853">
    <property type="entry name" value="FN3"/>
    <property type="match status" value="1"/>
</dbReference>
<keyword evidence="4" id="KW-1185">Reference proteome</keyword>
<dbReference type="RefSeq" id="WP_379707549.1">
    <property type="nucleotide sequence ID" value="NZ_JBHSCZ010000001.1"/>
</dbReference>
<feature type="domain" description="Fibronectin type-III" evidence="2">
    <location>
        <begin position="43"/>
        <end position="139"/>
    </location>
</feature>
<accession>A0ABV8QQT6</accession>
<dbReference type="InterPro" id="IPR036116">
    <property type="entry name" value="FN3_sf"/>
</dbReference>
<evidence type="ECO:0000259" key="2">
    <source>
        <dbReference type="PROSITE" id="PS50853"/>
    </source>
</evidence>
<dbReference type="InterPro" id="IPR013783">
    <property type="entry name" value="Ig-like_fold"/>
</dbReference>
<dbReference type="SUPFAM" id="SSF49265">
    <property type="entry name" value="Fibronectin type III"/>
    <property type="match status" value="1"/>
</dbReference>
<feature type="chain" id="PRO_5046288180" description="Fibronectin type-III domain-containing protein" evidence="1">
    <location>
        <begin position="24"/>
        <end position="139"/>
    </location>
</feature>
<evidence type="ECO:0000313" key="3">
    <source>
        <dbReference type="EMBL" id="MFC4262188.1"/>
    </source>
</evidence>
<evidence type="ECO:0000313" key="4">
    <source>
        <dbReference type="Proteomes" id="UP001595907"/>
    </source>
</evidence>
<feature type="signal peptide" evidence="1">
    <location>
        <begin position="1"/>
        <end position="23"/>
    </location>
</feature>